<feature type="transmembrane region" description="Helical" evidence="1">
    <location>
        <begin position="52"/>
        <end position="70"/>
    </location>
</feature>
<dbReference type="Proteomes" id="UP000034407">
    <property type="component" value="Unassembled WGS sequence"/>
</dbReference>
<feature type="transmembrane region" description="Helical" evidence="1">
    <location>
        <begin position="18"/>
        <end position="37"/>
    </location>
</feature>
<dbReference type="EMBL" id="LBBT01000085">
    <property type="protein sequence ID" value="KKY02299.1"/>
    <property type="molecule type" value="Genomic_DNA"/>
</dbReference>
<keyword evidence="1" id="KW-0812">Transmembrane</keyword>
<name>A0A0M3DLH7_9FIRM</name>
<organism evidence="2 3">
    <name type="scientific">Paraclostridium benzoelyticum</name>
    <dbReference type="NCBI Taxonomy" id="1629550"/>
    <lineage>
        <taxon>Bacteria</taxon>
        <taxon>Bacillati</taxon>
        <taxon>Bacillota</taxon>
        <taxon>Clostridia</taxon>
        <taxon>Peptostreptococcales</taxon>
        <taxon>Peptostreptococcaceae</taxon>
        <taxon>Paraclostridium</taxon>
    </lineage>
</organism>
<evidence type="ECO:0000256" key="1">
    <source>
        <dbReference type="SAM" id="Phobius"/>
    </source>
</evidence>
<proteinExistence type="predicted"/>
<feature type="transmembrane region" description="Helical" evidence="1">
    <location>
        <begin position="221"/>
        <end position="242"/>
    </location>
</feature>
<dbReference type="OrthoDB" id="1997898at2"/>
<feature type="transmembrane region" description="Helical" evidence="1">
    <location>
        <begin position="134"/>
        <end position="157"/>
    </location>
</feature>
<dbReference type="PATRIC" id="fig|1629550.3.peg.3484"/>
<protein>
    <submittedName>
        <fullName evidence="2">Uncharacterized protein</fullName>
    </submittedName>
</protein>
<dbReference type="RefSeq" id="WP_046822141.1">
    <property type="nucleotide sequence ID" value="NZ_LBBT01000085.1"/>
</dbReference>
<feature type="transmembrane region" description="Helical" evidence="1">
    <location>
        <begin position="169"/>
        <end position="190"/>
    </location>
</feature>
<dbReference type="AlphaFoldDB" id="A0A0M3DLH7"/>
<evidence type="ECO:0000313" key="2">
    <source>
        <dbReference type="EMBL" id="KKY02299.1"/>
    </source>
</evidence>
<keyword evidence="3" id="KW-1185">Reference proteome</keyword>
<feature type="transmembrane region" description="Helical" evidence="1">
    <location>
        <begin position="101"/>
        <end position="122"/>
    </location>
</feature>
<gene>
    <name evidence="2" type="ORF">VN21_03930</name>
</gene>
<sequence>MLNYLIADLNRISRKKSLIYTVATFLGLFLTMVFIIYTPNLDGGGYISKTDLFLGFYHLVVGIPIFLSIYSDDFKSKAMQIAIGYGIDRNKIILTKAIETVILSVISGVLLGVLVTVVPKILGLTLTHEQFLQLTLGAGIGVLKIIVYVGISTILVCFYQNAMYGTISFVLLGSGTVGMILNLILAQQFVVDLVGNLNEHVFTTLLAIEKLNYITKGSFNITSIIEIILYMVIPVIVSMIIFRKKELEF</sequence>
<comment type="caution">
    <text evidence="2">The sequence shown here is derived from an EMBL/GenBank/DDBJ whole genome shotgun (WGS) entry which is preliminary data.</text>
</comment>
<reference evidence="2 3" key="1">
    <citation type="submission" date="2015-04" db="EMBL/GenBank/DDBJ databases">
        <title>Microcin producing Clostridium sp. JC272T.</title>
        <authorList>
            <person name="Jyothsna T."/>
            <person name="Sasikala C."/>
            <person name="Ramana C."/>
        </authorList>
    </citation>
    <scope>NUCLEOTIDE SEQUENCE [LARGE SCALE GENOMIC DNA]</scope>
    <source>
        <strain evidence="2 3">JC272</strain>
    </source>
</reference>
<keyword evidence="1" id="KW-0472">Membrane</keyword>
<evidence type="ECO:0000313" key="3">
    <source>
        <dbReference type="Proteomes" id="UP000034407"/>
    </source>
</evidence>
<keyword evidence="1" id="KW-1133">Transmembrane helix</keyword>
<accession>A0A0M3DLH7</accession>